<accession>A0A0A6UVX9</accession>
<name>A0A0A6UVX9_ACTUT</name>
<comment type="caution">
    <text evidence="2">The sequence shown here is derived from an EMBL/GenBank/DDBJ whole genome shotgun (WGS) entry which is preliminary data.</text>
</comment>
<dbReference type="eggNOG" id="ENOG5032YNM">
    <property type="taxonomic scope" value="Bacteria"/>
</dbReference>
<evidence type="ECO:0000256" key="1">
    <source>
        <dbReference type="SAM" id="Phobius"/>
    </source>
</evidence>
<keyword evidence="1" id="KW-1133">Transmembrane helix</keyword>
<dbReference type="AlphaFoldDB" id="A0A0A6UVX9"/>
<dbReference type="EMBL" id="JRTT01000001">
    <property type="protein sequence ID" value="KHD79083.1"/>
    <property type="molecule type" value="Genomic_DNA"/>
</dbReference>
<dbReference type="Proteomes" id="UP000054537">
    <property type="component" value="Unassembled WGS sequence"/>
</dbReference>
<evidence type="ECO:0000313" key="2">
    <source>
        <dbReference type="EMBL" id="KHD79083.1"/>
    </source>
</evidence>
<keyword evidence="1" id="KW-0812">Transmembrane</keyword>
<evidence type="ECO:0000313" key="3">
    <source>
        <dbReference type="Proteomes" id="UP000054537"/>
    </source>
</evidence>
<keyword evidence="1" id="KW-0472">Membrane</keyword>
<proteinExistence type="predicted"/>
<protein>
    <submittedName>
        <fullName evidence="2">Uncharacterized protein</fullName>
    </submittedName>
</protein>
<organism evidence="2 3">
    <name type="scientific">Actinoplanes utahensis</name>
    <dbReference type="NCBI Taxonomy" id="1869"/>
    <lineage>
        <taxon>Bacteria</taxon>
        <taxon>Bacillati</taxon>
        <taxon>Actinomycetota</taxon>
        <taxon>Actinomycetes</taxon>
        <taxon>Micromonosporales</taxon>
        <taxon>Micromonosporaceae</taxon>
        <taxon>Actinoplanes</taxon>
    </lineage>
</organism>
<gene>
    <name evidence="2" type="ORF">MB27_00045</name>
</gene>
<dbReference type="OrthoDB" id="3787029at2"/>
<sequence length="222" mass="22888">MMNLHDGLAQLAGPAAEPTPDTVAADLARGRRALRRRRTAQAAAGSAFTVAAVAAAFAFATAGSTAPTPGPVEAKAPATVATIPAGGFKLVDYRGAQPEAFTVGKVPAGWEVQGVTVSSLTVGPVGMADKDPNSFVGKVAVMLQSADEHGEMPGTPTRVRVGDQEGFFVQRTGSQGVTLFVKQPNGINLEIQVWEGIDWTRDQIVAFAEGVHVSPDAKQGVG</sequence>
<reference evidence="2 3" key="1">
    <citation type="submission" date="2014-10" db="EMBL/GenBank/DDBJ databases">
        <title>Draft genome sequence of Actinoplanes utahensis NRRL 12052.</title>
        <authorList>
            <person name="Velasco-Bucheli B."/>
            <person name="del Cerro C."/>
            <person name="Hormigo D."/>
            <person name="Garcia J.L."/>
            <person name="Acebal C."/>
            <person name="Arroyo M."/>
            <person name="de la Mata I."/>
        </authorList>
    </citation>
    <scope>NUCLEOTIDE SEQUENCE [LARGE SCALE GENOMIC DNA]</scope>
    <source>
        <strain evidence="2 3">NRRL 12052</strain>
    </source>
</reference>
<feature type="transmembrane region" description="Helical" evidence="1">
    <location>
        <begin position="39"/>
        <end position="60"/>
    </location>
</feature>
<dbReference type="RefSeq" id="WP_043521507.1">
    <property type="nucleotide sequence ID" value="NZ_BAABKU010000024.1"/>
</dbReference>
<keyword evidence="3" id="KW-1185">Reference proteome</keyword>